<dbReference type="InterPro" id="IPR014181">
    <property type="entry name" value="Omega3_polyunsat_FA_synth-like"/>
</dbReference>
<dbReference type="Gene3D" id="3.40.366.10">
    <property type="entry name" value="Malonyl-Coenzyme A Acyl Carrier Protein, domain 2"/>
    <property type="match status" value="2"/>
</dbReference>
<evidence type="ECO:0000313" key="3">
    <source>
        <dbReference type="Proteomes" id="UP000250123"/>
    </source>
</evidence>
<gene>
    <name evidence="2" type="ORF">SHEWBE_1900</name>
</gene>
<evidence type="ECO:0000259" key="1">
    <source>
        <dbReference type="SMART" id="SM00827"/>
    </source>
</evidence>
<dbReference type="NCBIfam" id="TIGR02816">
    <property type="entry name" value="pfaB_fam"/>
    <property type="match status" value="1"/>
</dbReference>
<feature type="domain" description="Malonyl-CoA:ACP transacylase (MAT)" evidence="1">
    <location>
        <begin position="357"/>
        <end position="687"/>
    </location>
</feature>
<accession>A0A330LZX9</accession>
<dbReference type="SUPFAM" id="SSF52151">
    <property type="entry name" value="FabD/lysophospholipase-like"/>
    <property type="match status" value="1"/>
</dbReference>
<dbReference type="PANTHER" id="PTHR43074">
    <property type="entry name" value="OMEGA-3 POLYUNSATURATED FATTY ACID SYNTHASE PFAB-RELATED"/>
    <property type="match status" value="1"/>
</dbReference>
<sequence length="751" mass="81667">MNQTLNAQQQQAPQKVAMPLRIAILVLPSTRLCCDIQSANPLEVLLPELYQSGLLSSKEGASEQIVNIEVDDFEANLKASIQAIDEGKLVQLSTPTQSLLMMPALKAAQLRIHPHAQLAAIQQGDAGVQQTMALALAQAKRDIATVSKVENLHDLDSQQKFAAVHQLITELACRTRFRDEVNQGVTLGPKQAKSHYWFTPNHQARVTAVNFSHSVNNISAGKQINASFIITQGTGFIAPKSIVDSQRLQFVLSGDTQTELLTALSSLKTELLAEPNSDSVLTVMRDNLIAFEQTNTRYAVTLQASSVDAMLLEISAMIEALPAVMAEDGQHSYKTPAGSYFTSEPLGNVATAGLAFVYPGVGTVYADMFSELHRYFPSLYSRLEREGDLKSMLQADAIYHLDAKVAPAMPLGDLAIAGVGSSYLLTQLLMQEFNITPNFALGYSMGEASMWASLGVWENPHDLISKTQTDPLFTTAISGQLSAVRQAWKLDHTDSEIVWNSFVVRSPSEPINTLLPEFPRAYLAIIQGDTCVIAGCETQCRALLTKLKKRGIAANRVTAMHTTPAMEEHSNVIEFYTQPLRDEYPQDIKFISAASLSGDRRDKAVNEAGAIDSTMIAESIADTFCHTLDFTSLIHSAQRQGAKLFVELGADRQNSTLIDKIAKLDRSCGAEASSYPCCTVPVNAKGGDDITSLLKALGQLISHRVPLSLRPLIDGLDREIALRELNSTGLTHHNGIISGDPDANKLLKGEV</sequence>
<dbReference type="EMBL" id="LS483452">
    <property type="protein sequence ID" value="SQH75866.1"/>
    <property type="molecule type" value="Genomic_DNA"/>
</dbReference>
<protein>
    <submittedName>
        <fullName evidence="2">Omega-3 polyunsaturated fatty acid synthase PfaB</fullName>
    </submittedName>
</protein>
<organism evidence="2 3">
    <name type="scientific">Shewanella benthica</name>
    <dbReference type="NCBI Taxonomy" id="43661"/>
    <lineage>
        <taxon>Bacteria</taxon>
        <taxon>Pseudomonadati</taxon>
        <taxon>Pseudomonadota</taxon>
        <taxon>Gammaproteobacteria</taxon>
        <taxon>Alteromonadales</taxon>
        <taxon>Shewanellaceae</taxon>
        <taxon>Shewanella</taxon>
    </lineage>
</organism>
<dbReference type="InterPro" id="IPR001227">
    <property type="entry name" value="Ac_transferase_dom_sf"/>
</dbReference>
<dbReference type="AlphaFoldDB" id="A0A330LZX9"/>
<dbReference type="InterPro" id="IPR014043">
    <property type="entry name" value="Acyl_transferase_dom"/>
</dbReference>
<reference evidence="3" key="1">
    <citation type="submission" date="2018-06" db="EMBL/GenBank/DDBJ databases">
        <authorList>
            <person name="Cea G.-C."/>
            <person name="William W."/>
        </authorList>
    </citation>
    <scope>NUCLEOTIDE SEQUENCE [LARGE SCALE GENOMIC DNA]</scope>
    <source>
        <strain evidence="3">DB21MT-2</strain>
    </source>
</reference>
<dbReference type="GO" id="GO:0016740">
    <property type="term" value="F:transferase activity"/>
    <property type="evidence" value="ECO:0007669"/>
    <property type="project" value="InterPro"/>
</dbReference>
<name>A0A330LZX9_9GAMM</name>
<dbReference type="PANTHER" id="PTHR43074:SF1">
    <property type="entry name" value="BETA-KETOACYL SYNTHASE FAMILY PROTEIN-RELATED"/>
    <property type="match status" value="1"/>
</dbReference>
<dbReference type="InterPro" id="IPR052568">
    <property type="entry name" value="PKS-FAS_Synthase"/>
</dbReference>
<dbReference type="Proteomes" id="UP000250123">
    <property type="component" value="Chromosome SHEWBE"/>
</dbReference>
<dbReference type="InterPro" id="IPR016035">
    <property type="entry name" value="Acyl_Trfase/lysoPLipase"/>
</dbReference>
<evidence type="ECO:0000313" key="2">
    <source>
        <dbReference type="EMBL" id="SQH75866.1"/>
    </source>
</evidence>
<dbReference type="RefSeq" id="WP_112352241.1">
    <property type="nucleotide sequence ID" value="NZ_LS483452.1"/>
</dbReference>
<dbReference type="SMART" id="SM00827">
    <property type="entry name" value="PKS_AT"/>
    <property type="match status" value="1"/>
</dbReference>
<dbReference type="KEGG" id="sbk:SHEWBE_1900"/>
<proteinExistence type="predicted"/>